<accession>A0AAQ4ENW6</accession>
<evidence type="ECO:0000256" key="9">
    <source>
        <dbReference type="SAM" id="Phobius"/>
    </source>
</evidence>
<dbReference type="InterPro" id="IPR042089">
    <property type="entry name" value="Peptidase_M13_dom_2"/>
</dbReference>
<dbReference type="InterPro" id="IPR008753">
    <property type="entry name" value="Peptidase_M13_N"/>
</dbReference>
<dbReference type="PANTHER" id="PTHR11733:SF241">
    <property type="entry name" value="GH26575P-RELATED"/>
    <property type="match status" value="1"/>
</dbReference>
<comment type="cofactor">
    <cofactor evidence="1">
        <name>Zn(2+)</name>
        <dbReference type="ChEBI" id="CHEBI:29105"/>
    </cofactor>
</comment>
<comment type="caution">
    <text evidence="12">The sequence shown here is derived from an EMBL/GenBank/DDBJ whole genome shotgun (WGS) entry which is preliminary data.</text>
</comment>
<keyword evidence="6" id="KW-0862">Zinc</keyword>
<sequence>MLWQELVAAPLRFLSSLRTDRVGWGPLHEIMGLPGGPHDHVCDQATFSAQALPIPSDSNSTNVTPPAGRPRAARSSGTLIRKGSKTSRRSTIFATTALISYGLHSFKLDRAHDSPSHSRYWHWVTRPAVCLAVALVVILVAAAVLSKQLGPPTKRDAASLCKTRGCSRYAELIPLKVNMSADPCEDFSAFVCSAWKPNHRLSNYIPSKKADLLNHWLDGLEELLLKSSPNVSAAKHAVSMYQACTSRSGTSVADLQQFMASLGIPWPDVPEQPVSPLRVLLKLAYNFQLPLWFRIRTLRREVGRGCHQIIHIQASEVVATSLEDHSRLTGSGVYVAYWRQFYGALRRDTAGKPPSKDSIVRTAEVNSFVLETLFAAGNNGTSDGPACLSIGSLDTYTKNLSSSQWKSELLAVLRFAKITDEDKVSVSSLSILTAIGTVFAAYTSREIMEHLGWSVAQIFGPLADSELLAAKYDPGAAPVLTSHTCAAEVEATFLGVGATIHLTRYLDQGSEEDVMAVLGNIAVTADAMVRDAVWLDDATKATARDKIRSVRTVLWKPSWLLKQVRVLDRIFSGFPGGKTSIFSYKERSARGIAALEKSGPEELEELLAIPSSTSVNLLDYDHALNELAVSASAIQEPLFAADGTETMSYAGLGFLFAQQLVRSVDKLGRRVMPDGSFTPEGVEISNDSSTFAGTFNAALDRRTACRNLDYDDLFPDGVAMEVTYAALEKVIAAKGESPLIVREFTDQQIFFMALCYFMCTRRGVKSRSLGDCNKAVSNFAPFARAFNCNAGAKMDPEYKCSFF</sequence>
<evidence type="ECO:0000256" key="6">
    <source>
        <dbReference type="ARBA" id="ARBA00022833"/>
    </source>
</evidence>
<evidence type="ECO:0000256" key="3">
    <source>
        <dbReference type="ARBA" id="ARBA00022670"/>
    </source>
</evidence>
<keyword evidence="4" id="KW-0479">Metal-binding</keyword>
<dbReference type="Pfam" id="PF05649">
    <property type="entry name" value="Peptidase_M13_N"/>
    <property type="match status" value="1"/>
</dbReference>
<dbReference type="GO" id="GO:0004222">
    <property type="term" value="F:metalloendopeptidase activity"/>
    <property type="evidence" value="ECO:0007669"/>
    <property type="project" value="InterPro"/>
</dbReference>
<evidence type="ECO:0000256" key="7">
    <source>
        <dbReference type="ARBA" id="ARBA00023049"/>
    </source>
</evidence>
<keyword evidence="9" id="KW-0812">Transmembrane</keyword>
<gene>
    <name evidence="12" type="ORF">V5799_030239</name>
</gene>
<keyword evidence="7" id="KW-0482">Metalloprotease</keyword>
<feature type="transmembrane region" description="Helical" evidence="9">
    <location>
        <begin position="120"/>
        <end position="145"/>
    </location>
</feature>
<evidence type="ECO:0000256" key="4">
    <source>
        <dbReference type="ARBA" id="ARBA00022723"/>
    </source>
</evidence>
<keyword evidence="9" id="KW-0472">Membrane</keyword>
<dbReference type="Gene3D" id="1.10.1380.10">
    <property type="entry name" value="Neutral endopeptidase , domain2"/>
    <property type="match status" value="1"/>
</dbReference>
<dbReference type="SUPFAM" id="SSF55486">
    <property type="entry name" value="Metalloproteases ('zincins'), catalytic domain"/>
    <property type="match status" value="1"/>
</dbReference>
<feature type="domain" description="Peptidase M13 C-terminal" evidence="10">
    <location>
        <begin position="620"/>
        <end position="801"/>
    </location>
</feature>
<dbReference type="InterPro" id="IPR000718">
    <property type="entry name" value="Peptidase_M13"/>
</dbReference>
<dbReference type="Pfam" id="PF01431">
    <property type="entry name" value="Peptidase_M13"/>
    <property type="match status" value="1"/>
</dbReference>
<name>A0AAQ4ENW6_AMBAM</name>
<dbReference type="InterPro" id="IPR024079">
    <property type="entry name" value="MetalloPept_cat_dom_sf"/>
</dbReference>
<keyword evidence="9" id="KW-1133">Transmembrane helix</keyword>
<evidence type="ECO:0000256" key="1">
    <source>
        <dbReference type="ARBA" id="ARBA00001947"/>
    </source>
</evidence>
<organism evidence="12 13">
    <name type="scientific">Amblyomma americanum</name>
    <name type="common">Lone star tick</name>
    <dbReference type="NCBI Taxonomy" id="6943"/>
    <lineage>
        <taxon>Eukaryota</taxon>
        <taxon>Metazoa</taxon>
        <taxon>Ecdysozoa</taxon>
        <taxon>Arthropoda</taxon>
        <taxon>Chelicerata</taxon>
        <taxon>Arachnida</taxon>
        <taxon>Acari</taxon>
        <taxon>Parasitiformes</taxon>
        <taxon>Ixodida</taxon>
        <taxon>Ixodoidea</taxon>
        <taxon>Ixodidae</taxon>
        <taxon>Amblyomminae</taxon>
        <taxon>Amblyomma</taxon>
    </lineage>
</organism>
<dbReference type="GO" id="GO:0046872">
    <property type="term" value="F:metal ion binding"/>
    <property type="evidence" value="ECO:0007669"/>
    <property type="project" value="UniProtKB-KW"/>
</dbReference>
<dbReference type="PROSITE" id="PS51885">
    <property type="entry name" value="NEPRILYSIN"/>
    <property type="match status" value="1"/>
</dbReference>
<feature type="region of interest" description="Disordered" evidence="8">
    <location>
        <begin position="52"/>
        <end position="86"/>
    </location>
</feature>
<feature type="domain" description="Peptidase M13 N-terminal" evidence="11">
    <location>
        <begin position="183"/>
        <end position="551"/>
    </location>
</feature>
<keyword evidence="5" id="KW-0378">Hydrolase</keyword>
<keyword evidence="13" id="KW-1185">Reference proteome</keyword>
<proteinExistence type="inferred from homology"/>
<comment type="similarity">
    <text evidence="2">Belongs to the peptidase M13 family.</text>
</comment>
<protein>
    <recommendedName>
        <fullName evidence="14">M13 family peptidase</fullName>
    </recommendedName>
</protein>
<evidence type="ECO:0000256" key="2">
    <source>
        <dbReference type="ARBA" id="ARBA00007357"/>
    </source>
</evidence>
<reference evidence="12 13" key="1">
    <citation type="journal article" date="2023" name="Arcadia Sci">
        <title>De novo assembly of a long-read Amblyomma americanum tick genome.</title>
        <authorList>
            <person name="Chou S."/>
            <person name="Poskanzer K.E."/>
            <person name="Rollins M."/>
            <person name="Thuy-Boun P.S."/>
        </authorList>
    </citation>
    <scope>NUCLEOTIDE SEQUENCE [LARGE SCALE GENOMIC DNA]</scope>
    <source>
        <strain evidence="12">F_SG_1</strain>
        <tissue evidence="12">Salivary glands</tissue>
    </source>
</reference>
<dbReference type="AlphaFoldDB" id="A0AAQ4ENW6"/>
<dbReference type="PANTHER" id="PTHR11733">
    <property type="entry name" value="ZINC METALLOPROTEASE FAMILY M13 NEPRILYSIN-RELATED"/>
    <property type="match status" value="1"/>
</dbReference>
<evidence type="ECO:0008006" key="14">
    <source>
        <dbReference type="Google" id="ProtNLM"/>
    </source>
</evidence>
<dbReference type="InterPro" id="IPR018497">
    <property type="entry name" value="Peptidase_M13_C"/>
</dbReference>
<dbReference type="Proteomes" id="UP001321473">
    <property type="component" value="Unassembled WGS sequence"/>
</dbReference>
<evidence type="ECO:0000313" key="13">
    <source>
        <dbReference type="Proteomes" id="UP001321473"/>
    </source>
</evidence>
<dbReference type="EMBL" id="JARKHS020012974">
    <property type="protein sequence ID" value="KAK8776417.1"/>
    <property type="molecule type" value="Genomic_DNA"/>
</dbReference>
<evidence type="ECO:0000256" key="8">
    <source>
        <dbReference type="SAM" id="MobiDB-lite"/>
    </source>
</evidence>
<evidence type="ECO:0000313" key="12">
    <source>
        <dbReference type="EMBL" id="KAK8776417.1"/>
    </source>
</evidence>
<dbReference type="Gene3D" id="3.40.390.10">
    <property type="entry name" value="Collagenase (Catalytic Domain)"/>
    <property type="match status" value="1"/>
</dbReference>
<evidence type="ECO:0000256" key="5">
    <source>
        <dbReference type="ARBA" id="ARBA00022801"/>
    </source>
</evidence>
<evidence type="ECO:0000259" key="10">
    <source>
        <dbReference type="Pfam" id="PF01431"/>
    </source>
</evidence>
<keyword evidence="3" id="KW-0645">Protease</keyword>
<dbReference type="GO" id="GO:0005886">
    <property type="term" value="C:plasma membrane"/>
    <property type="evidence" value="ECO:0007669"/>
    <property type="project" value="TreeGrafter"/>
</dbReference>
<evidence type="ECO:0000259" key="11">
    <source>
        <dbReference type="Pfam" id="PF05649"/>
    </source>
</evidence>
<dbReference type="GO" id="GO:0016485">
    <property type="term" value="P:protein processing"/>
    <property type="evidence" value="ECO:0007669"/>
    <property type="project" value="TreeGrafter"/>
</dbReference>